<sequence length="440" mass="48400">MKSFAQHTRRAFLRGSSALVALPFLESLGFRKYASAATTNIAAAPKRMVFLGMGYGVTENRWYPDINEVGRNYTLPKMLKPLERHRDDMTIIQNLENQFSNDGHSGSTFWLTGANRYAISGQSFHNTISADQVAAEQLGKNTRFTSIQLASKSGAGGGSSDGHGPGLSLAWNRYGKPIAAQNTPVAAYHRLFSDSTMPLEQRQKLLAEQHSVLDAVLSDATSLKRKINPTDADKLNEYFQSIREIEVRLEKEKQWLGIPVKEPERGLKTPGESLEGVEEIRMMYDLMVAAMQVDATRVLSYRMPVNALISSLGAEMSAHTMSHYTAGERYIVSEMRDLANSRLLAEFFDKLKALKDADGSSLFDNTVITFGSNLRTGHSLKNCPTLVAGGGAGIVHGRHLVMEDKKTPLCNLWLSLLNGVGVEAESHGDSTGIIKELFEA</sequence>
<organism evidence="1 2">
    <name type="scientific">Luteolibacter algae</name>
    <dbReference type="NCBI Taxonomy" id="454151"/>
    <lineage>
        <taxon>Bacteria</taxon>
        <taxon>Pseudomonadati</taxon>
        <taxon>Verrucomicrobiota</taxon>
        <taxon>Verrucomicrobiia</taxon>
        <taxon>Verrucomicrobiales</taxon>
        <taxon>Verrucomicrobiaceae</taxon>
        <taxon>Luteolibacter</taxon>
    </lineage>
</organism>
<keyword evidence="2" id="KW-1185">Reference proteome</keyword>
<dbReference type="PROSITE" id="PS51318">
    <property type="entry name" value="TAT"/>
    <property type="match status" value="1"/>
</dbReference>
<dbReference type="InterPro" id="IPR006311">
    <property type="entry name" value="TAT_signal"/>
</dbReference>
<protein>
    <submittedName>
        <fullName evidence="1">DUF1552 domain-containing protein</fullName>
    </submittedName>
</protein>
<name>A0ABW5D6K4_9BACT</name>
<reference evidence="2" key="1">
    <citation type="journal article" date="2019" name="Int. J. Syst. Evol. Microbiol.">
        <title>The Global Catalogue of Microorganisms (GCM) 10K type strain sequencing project: providing services to taxonomists for standard genome sequencing and annotation.</title>
        <authorList>
            <consortium name="The Broad Institute Genomics Platform"/>
            <consortium name="The Broad Institute Genome Sequencing Center for Infectious Disease"/>
            <person name="Wu L."/>
            <person name="Ma J."/>
        </authorList>
    </citation>
    <scope>NUCLEOTIDE SEQUENCE [LARGE SCALE GENOMIC DNA]</scope>
    <source>
        <strain evidence="2">CGMCC 4.7106</strain>
    </source>
</reference>
<evidence type="ECO:0000313" key="2">
    <source>
        <dbReference type="Proteomes" id="UP001597375"/>
    </source>
</evidence>
<gene>
    <name evidence="1" type="ORF">ACFSSA_08520</name>
</gene>
<dbReference type="EMBL" id="JBHUIT010000012">
    <property type="protein sequence ID" value="MFD2256717.1"/>
    <property type="molecule type" value="Genomic_DNA"/>
</dbReference>
<evidence type="ECO:0000313" key="1">
    <source>
        <dbReference type="EMBL" id="MFD2256717.1"/>
    </source>
</evidence>
<comment type="caution">
    <text evidence="1">The sequence shown here is derived from an EMBL/GenBank/DDBJ whole genome shotgun (WGS) entry which is preliminary data.</text>
</comment>
<accession>A0ABW5D6K4</accession>
<dbReference type="Proteomes" id="UP001597375">
    <property type="component" value="Unassembled WGS sequence"/>
</dbReference>
<dbReference type="InterPro" id="IPR011447">
    <property type="entry name" value="DUF1552"/>
</dbReference>
<proteinExistence type="predicted"/>
<dbReference type="Pfam" id="PF07586">
    <property type="entry name" value="HXXSHH"/>
    <property type="match status" value="1"/>
</dbReference>
<dbReference type="RefSeq" id="WP_386820007.1">
    <property type="nucleotide sequence ID" value="NZ_JBHUIT010000012.1"/>
</dbReference>